<comment type="similarity">
    <text evidence="1">Belongs to the CAF1 family.</text>
</comment>
<dbReference type="GO" id="GO:0003723">
    <property type="term" value="F:RNA binding"/>
    <property type="evidence" value="ECO:0007669"/>
    <property type="project" value="TreeGrafter"/>
</dbReference>
<sequence length="542" mass="61749">MCEVVKSNFKELYPKIEKSLKKGAFIAIDSEFSGLVSHSKLKNSLFDTSADRYLKLKCSIEQFTIYQFGLAIFHYNRDDNKYTADVYSFYTFPCSFGPVDNRFLCQATSWEFLQAHNFNFNKVAYEGVPFLSEVQEQEIRKQLGAGTMFSNVERSLSYRDEDMLQAECSRVAQWLPLAAPGDTMDIIVSDTQYSLTYFLHKELRARFKDVWTFPHRDKVEVKKLSAEEIQKALESEGNQLDSALIHNLLGFTKVFKLLIALKKPIIGHNLLLDLMILYNQMYKPLPSTYEAFKKQINILFPSIHDTKFISYKVRDLLKKQDSWSSNKLDHLYTYFSTNKGLSLASYSPTIKINESESGHIENVETHVHEAAWDAYMSGYCFIRLAHFLAIRRLGEGALPRPMSRIEHLSAVADYCNCINVIRGSISHMNIGGKEPPSHRPRPLYISRLDRKPIDIDKVTALMASYGSVDVKTHTVSSALIAVSNRQCARDIVKAYVADKEYRVVPYSYLRHSSLISTLSWSGLILSGTVCAAVLISSAVVRK</sequence>
<evidence type="ECO:0000256" key="2">
    <source>
        <dbReference type="SAM" id="Phobius"/>
    </source>
</evidence>
<keyword evidence="2" id="KW-0472">Membrane</keyword>
<evidence type="ECO:0000313" key="3">
    <source>
        <dbReference type="EMBL" id="JAS44937.1"/>
    </source>
</evidence>
<dbReference type="SUPFAM" id="SSF53098">
    <property type="entry name" value="Ribonuclease H-like"/>
    <property type="match status" value="1"/>
</dbReference>
<dbReference type="GO" id="GO:1990431">
    <property type="term" value="P:priRNA 3'-end processing"/>
    <property type="evidence" value="ECO:0007669"/>
    <property type="project" value="TreeGrafter"/>
</dbReference>
<name>A0A1B6F437_9HEMI</name>
<dbReference type="GO" id="GO:0000175">
    <property type="term" value="F:3'-5'-RNA exonuclease activity"/>
    <property type="evidence" value="ECO:0007669"/>
    <property type="project" value="TreeGrafter"/>
</dbReference>
<dbReference type="EMBL" id="GECZ01024832">
    <property type="protein sequence ID" value="JAS44937.1"/>
    <property type="molecule type" value="Transcribed_RNA"/>
</dbReference>
<dbReference type="PANTHER" id="PTHR15092">
    <property type="entry name" value="POLY A -SPECIFIC RIBONUCLEASE/TARGET OF EGR1, MEMBER 1"/>
    <property type="match status" value="1"/>
</dbReference>
<feature type="transmembrane region" description="Helical" evidence="2">
    <location>
        <begin position="518"/>
        <end position="540"/>
    </location>
</feature>
<dbReference type="GO" id="GO:0005783">
    <property type="term" value="C:endoplasmic reticulum"/>
    <property type="evidence" value="ECO:0007669"/>
    <property type="project" value="TreeGrafter"/>
</dbReference>
<dbReference type="InterPro" id="IPR012337">
    <property type="entry name" value="RNaseH-like_sf"/>
</dbReference>
<proteinExistence type="inferred from homology"/>
<reference evidence="3" key="1">
    <citation type="submission" date="2015-11" db="EMBL/GenBank/DDBJ databases">
        <title>De novo transcriptome assembly of four potential Pierce s Disease insect vectors from Arizona vineyards.</title>
        <authorList>
            <person name="Tassone E.E."/>
        </authorList>
    </citation>
    <scope>NUCLEOTIDE SEQUENCE</scope>
</reference>
<gene>
    <name evidence="3" type="ORF">g.19040</name>
</gene>
<dbReference type="InterPro" id="IPR051181">
    <property type="entry name" value="CAF1_poly(A)_ribonucleases"/>
</dbReference>
<evidence type="ECO:0000256" key="1">
    <source>
        <dbReference type="ARBA" id="ARBA00008372"/>
    </source>
</evidence>
<dbReference type="GO" id="GO:0005634">
    <property type="term" value="C:nucleus"/>
    <property type="evidence" value="ECO:0007669"/>
    <property type="project" value="TreeGrafter"/>
</dbReference>
<dbReference type="InterPro" id="IPR006941">
    <property type="entry name" value="RNase_CAF1"/>
</dbReference>
<dbReference type="GO" id="GO:0000289">
    <property type="term" value="P:nuclear-transcribed mRNA poly(A) tail shortening"/>
    <property type="evidence" value="ECO:0007669"/>
    <property type="project" value="TreeGrafter"/>
</dbReference>
<dbReference type="PANTHER" id="PTHR15092:SF22">
    <property type="entry name" value="POLY(A)-SPECIFIC RIBONUCLEASE PNLDC1"/>
    <property type="match status" value="1"/>
</dbReference>
<dbReference type="GO" id="GO:1990432">
    <property type="term" value="P:siRNA 3'-end processing"/>
    <property type="evidence" value="ECO:0007669"/>
    <property type="project" value="TreeGrafter"/>
</dbReference>
<organism evidence="3">
    <name type="scientific">Cuerna arida</name>
    <dbReference type="NCBI Taxonomy" id="1464854"/>
    <lineage>
        <taxon>Eukaryota</taxon>
        <taxon>Metazoa</taxon>
        <taxon>Ecdysozoa</taxon>
        <taxon>Arthropoda</taxon>
        <taxon>Hexapoda</taxon>
        <taxon>Insecta</taxon>
        <taxon>Pterygota</taxon>
        <taxon>Neoptera</taxon>
        <taxon>Paraneoptera</taxon>
        <taxon>Hemiptera</taxon>
        <taxon>Auchenorrhyncha</taxon>
        <taxon>Membracoidea</taxon>
        <taxon>Cicadellidae</taxon>
        <taxon>Cicadellinae</taxon>
        <taxon>Proconiini</taxon>
        <taxon>Cuerna</taxon>
    </lineage>
</organism>
<dbReference type="Gene3D" id="3.30.420.10">
    <property type="entry name" value="Ribonuclease H-like superfamily/Ribonuclease H"/>
    <property type="match status" value="2"/>
</dbReference>
<keyword evidence="2" id="KW-0812">Transmembrane</keyword>
<accession>A0A1B6F437</accession>
<keyword evidence="2" id="KW-1133">Transmembrane helix</keyword>
<protein>
    <submittedName>
        <fullName evidence="3">Uncharacterized protein</fullName>
    </submittedName>
</protein>
<dbReference type="Pfam" id="PF04857">
    <property type="entry name" value="CAF1"/>
    <property type="match status" value="1"/>
</dbReference>
<dbReference type="AlphaFoldDB" id="A0A1B6F437"/>
<dbReference type="InterPro" id="IPR036397">
    <property type="entry name" value="RNaseH_sf"/>
</dbReference>